<evidence type="ECO:0000313" key="3">
    <source>
        <dbReference type="Proteomes" id="UP001195903"/>
    </source>
</evidence>
<sequence length="142" mass="15940">MQIRLASDNDLDNLVPLFNAYRQSLGQTSDPIGGREFLSARLQENDSVIFVAMDEHSAIGFIQLYPSFSSIHLKPIWYFDDSYVTPAYRDRGVAQLLSQKALELALEADVLCVRRTLVNANTSVVLDTDTGDRHIYDLMNVG</sequence>
<dbReference type="CDD" id="cd04301">
    <property type="entry name" value="NAT_SF"/>
    <property type="match status" value="1"/>
</dbReference>
<accession>A0ABS5V5P7</accession>
<dbReference type="SUPFAM" id="SSF55729">
    <property type="entry name" value="Acyl-CoA N-acyltransferases (Nat)"/>
    <property type="match status" value="1"/>
</dbReference>
<dbReference type="InterPro" id="IPR016181">
    <property type="entry name" value="Acyl_CoA_acyltransferase"/>
</dbReference>
<organism evidence="2 3">
    <name type="scientific">Shewanella jiangmenensis</name>
    <dbReference type="NCBI Taxonomy" id="2837387"/>
    <lineage>
        <taxon>Bacteria</taxon>
        <taxon>Pseudomonadati</taxon>
        <taxon>Pseudomonadota</taxon>
        <taxon>Gammaproteobacteria</taxon>
        <taxon>Alteromonadales</taxon>
        <taxon>Shewanellaceae</taxon>
        <taxon>Shewanella</taxon>
    </lineage>
</organism>
<keyword evidence="3" id="KW-1185">Reference proteome</keyword>
<name>A0ABS5V5P7_9GAMM</name>
<reference evidence="2 3" key="1">
    <citation type="submission" date="2021-05" db="EMBL/GenBank/DDBJ databases">
        <title>Shewanella sp. JM162201.</title>
        <authorList>
            <person name="Xu S."/>
            <person name="Li A."/>
        </authorList>
    </citation>
    <scope>NUCLEOTIDE SEQUENCE [LARGE SCALE GENOMIC DNA]</scope>
    <source>
        <strain evidence="2 3">JM162201</strain>
    </source>
</reference>
<protein>
    <submittedName>
        <fullName evidence="2">GNAT family N-acetyltransferase</fullName>
    </submittedName>
</protein>
<evidence type="ECO:0000259" key="1">
    <source>
        <dbReference type="PROSITE" id="PS51186"/>
    </source>
</evidence>
<dbReference type="InterPro" id="IPR000182">
    <property type="entry name" value="GNAT_dom"/>
</dbReference>
<dbReference type="Gene3D" id="3.40.630.30">
    <property type="match status" value="1"/>
</dbReference>
<dbReference type="Pfam" id="PF00583">
    <property type="entry name" value="Acetyltransf_1"/>
    <property type="match status" value="1"/>
</dbReference>
<comment type="caution">
    <text evidence="2">The sequence shown here is derived from an EMBL/GenBank/DDBJ whole genome shotgun (WGS) entry which is preliminary data.</text>
</comment>
<dbReference type="PROSITE" id="PS51186">
    <property type="entry name" value="GNAT"/>
    <property type="match status" value="1"/>
</dbReference>
<proteinExistence type="predicted"/>
<dbReference type="RefSeq" id="WP_214507969.1">
    <property type="nucleotide sequence ID" value="NZ_JAHEPS010000006.1"/>
</dbReference>
<dbReference type="EMBL" id="JAHEPS010000006">
    <property type="protein sequence ID" value="MBT1445773.1"/>
    <property type="molecule type" value="Genomic_DNA"/>
</dbReference>
<gene>
    <name evidence="2" type="ORF">KJI95_14765</name>
</gene>
<dbReference type="Proteomes" id="UP001195903">
    <property type="component" value="Unassembled WGS sequence"/>
</dbReference>
<feature type="domain" description="N-acetyltransferase" evidence="1">
    <location>
        <begin position="1"/>
        <end position="142"/>
    </location>
</feature>
<evidence type="ECO:0000313" key="2">
    <source>
        <dbReference type="EMBL" id="MBT1445773.1"/>
    </source>
</evidence>